<dbReference type="PANTHER" id="PTHR43489">
    <property type="entry name" value="ISOMERASE"/>
    <property type="match status" value="1"/>
</dbReference>
<sequence>MVQFDVNISILLKEVPFLERFRRAAELGFGAVELWWPGDEQADAVVRQVREHGLQVALMNFDAGDMAAGERGFLNDPAQQERFREHVPRALDLARALGCPRLNALVGNRLAGVGEEEQRTLVYENLVWAADRAARAGVEIVVESLNSFENPRYPLTTTADVLDLLDRVNRPNVRYQYDIYHMQRMEGNILATLRKHLARIGHIQVADSPGRHEPGTGELHYRHILEELERLDYRLFVGLEYNPRTTSEESFAWLPAEKKGSNSVSRLRLL</sequence>
<dbReference type="InterPro" id="IPR013022">
    <property type="entry name" value="Xyl_isomerase-like_TIM-brl"/>
</dbReference>
<comment type="caution">
    <text evidence="5">The sequence shown here is derived from an EMBL/GenBank/DDBJ whole genome shotgun (WGS) entry which is preliminary data.</text>
</comment>
<dbReference type="PANTHER" id="PTHR43489:SF6">
    <property type="entry name" value="HYDROXYPYRUVATE ISOMERASE-RELATED"/>
    <property type="match status" value="1"/>
</dbReference>
<evidence type="ECO:0000259" key="4">
    <source>
        <dbReference type="Pfam" id="PF01261"/>
    </source>
</evidence>
<accession>A0A326UFE7</accession>
<proteinExistence type="inferred from homology"/>
<dbReference type="PIRSF" id="PIRSF006241">
    <property type="entry name" value="HyI"/>
    <property type="match status" value="1"/>
</dbReference>
<dbReference type="EMBL" id="QKUF01000009">
    <property type="protein sequence ID" value="PZW29333.1"/>
    <property type="molecule type" value="Genomic_DNA"/>
</dbReference>
<evidence type="ECO:0000313" key="6">
    <source>
        <dbReference type="Proteomes" id="UP000248806"/>
    </source>
</evidence>
<feature type="domain" description="Xylose isomerase-like TIM barrel" evidence="4">
    <location>
        <begin position="21"/>
        <end position="255"/>
    </location>
</feature>
<keyword evidence="5" id="KW-0670">Pyruvate</keyword>
<dbReference type="Proteomes" id="UP000248806">
    <property type="component" value="Unassembled WGS sequence"/>
</dbReference>
<dbReference type="GO" id="GO:0008903">
    <property type="term" value="F:hydroxypyruvate isomerase activity"/>
    <property type="evidence" value="ECO:0007669"/>
    <property type="project" value="TreeGrafter"/>
</dbReference>
<dbReference type="Pfam" id="PF01261">
    <property type="entry name" value="AP_endonuc_2"/>
    <property type="match status" value="1"/>
</dbReference>
<evidence type="ECO:0000256" key="3">
    <source>
        <dbReference type="PIRSR" id="PIRSR006241-50"/>
    </source>
</evidence>
<dbReference type="OrthoDB" id="9786584at2"/>
<dbReference type="GO" id="GO:0046487">
    <property type="term" value="P:glyoxylate metabolic process"/>
    <property type="evidence" value="ECO:0007669"/>
    <property type="project" value="TreeGrafter"/>
</dbReference>
<gene>
    <name evidence="5" type="ORF">EI42_03055</name>
</gene>
<evidence type="ECO:0000256" key="1">
    <source>
        <dbReference type="ARBA" id="ARBA00023235"/>
    </source>
</evidence>
<organism evidence="5 6">
    <name type="scientific">Thermosporothrix hazakensis</name>
    <dbReference type="NCBI Taxonomy" id="644383"/>
    <lineage>
        <taxon>Bacteria</taxon>
        <taxon>Bacillati</taxon>
        <taxon>Chloroflexota</taxon>
        <taxon>Ktedonobacteria</taxon>
        <taxon>Ktedonobacterales</taxon>
        <taxon>Thermosporotrichaceae</taxon>
        <taxon>Thermosporothrix</taxon>
    </lineage>
</organism>
<dbReference type="InterPro" id="IPR050417">
    <property type="entry name" value="Sugar_Epim/Isomerase"/>
</dbReference>
<dbReference type="RefSeq" id="WP_111323418.1">
    <property type="nucleotide sequence ID" value="NZ_BIFX01000001.1"/>
</dbReference>
<keyword evidence="1 2" id="KW-0413">Isomerase</keyword>
<name>A0A326UFE7_THEHA</name>
<evidence type="ECO:0000256" key="2">
    <source>
        <dbReference type="PIRNR" id="PIRNR006241"/>
    </source>
</evidence>
<dbReference type="Gene3D" id="3.20.20.150">
    <property type="entry name" value="Divalent-metal-dependent TIM barrel enzymes"/>
    <property type="match status" value="1"/>
</dbReference>
<reference evidence="5 6" key="1">
    <citation type="submission" date="2018-06" db="EMBL/GenBank/DDBJ databases">
        <title>Genomic Encyclopedia of Archaeal and Bacterial Type Strains, Phase II (KMG-II): from individual species to whole genera.</title>
        <authorList>
            <person name="Goeker M."/>
        </authorList>
    </citation>
    <scope>NUCLEOTIDE SEQUENCE [LARGE SCALE GENOMIC DNA]</scope>
    <source>
        <strain evidence="5 6">ATCC BAA-1881</strain>
    </source>
</reference>
<protein>
    <submittedName>
        <fullName evidence="5">Hydroxypyruvate isomerase</fullName>
    </submittedName>
</protein>
<comment type="similarity">
    <text evidence="2">Belongs to the hyi family.</text>
</comment>
<dbReference type="AlphaFoldDB" id="A0A326UFE7"/>
<evidence type="ECO:0000313" key="5">
    <source>
        <dbReference type="EMBL" id="PZW29333.1"/>
    </source>
</evidence>
<feature type="active site" description="Proton donor/acceptor" evidence="3">
    <location>
        <position position="143"/>
    </location>
</feature>
<feature type="active site" description="Proton donor/acceptor" evidence="3">
    <location>
        <position position="240"/>
    </location>
</feature>
<dbReference type="InterPro" id="IPR026040">
    <property type="entry name" value="HyI-like"/>
</dbReference>
<dbReference type="SUPFAM" id="SSF51658">
    <property type="entry name" value="Xylose isomerase-like"/>
    <property type="match status" value="1"/>
</dbReference>
<keyword evidence="6" id="KW-1185">Reference proteome</keyword>
<dbReference type="InterPro" id="IPR036237">
    <property type="entry name" value="Xyl_isomerase-like_sf"/>
</dbReference>